<evidence type="ECO:0000313" key="10">
    <source>
        <dbReference type="EMBL" id="AKJ31436.1"/>
    </source>
</evidence>
<feature type="region of interest" description="Disordered" evidence="8">
    <location>
        <begin position="1"/>
        <end position="41"/>
    </location>
</feature>
<gene>
    <name evidence="10" type="ORF">AAW51_4745</name>
</gene>
<feature type="transmembrane region" description="Helical" evidence="7">
    <location>
        <begin position="135"/>
        <end position="159"/>
    </location>
</feature>
<proteinExistence type="inferred from homology"/>
<dbReference type="GO" id="GO:0005886">
    <property type="term" value="C:plasma membrane"/>
    <property type="evidence" value="ECO:0007669"/>
    <property type="project" value="UniProtKB-SubCell"/>
</dbReference>
<evidence type="ECO:0000256" key="2">
    <source>
        <dbReference type="ARBA" id="ARBA00022448"/>
    </source>
</evidence>
<dbReference type="KEGG" id="pbh:AAW51_4745"/>
<evidence type="ECO:0000313" key="11">
    <source>
        <dbReference type="Proteomes" id="UP000035352"/>
    </source>
</evidence>
<keyword evidence="10" id="KW-0067">ATP-binding</keyword>
<evidence type="ECO:0000256" key="4">
    <source>
        <dbReference type="ARBA" id="ARBA00022692"/>
    </source>
</evidence>
<keyword evidence="3" id="KW-1003">Cell membrane</keyword>
<dbReference type="SUPFAM" id="SSF161098">
    <property type="entry name" value="MetI-like"/>
    <property type="match status" value="1"/>
</dbReference>
<protein>
    <submittedName>
        <fullName evidence="10">ABC transporter ATP-binding protein</fullName>
    </submittedName>
</protein>
<feature type="domain" description="ABC transmembrane type-1" evidence="9">
    <location>
        <begin position="101"/>
        <end position="289"/>
    </location>
</feature>
<sequence>MSPARPPEAAAARQHGRDPVSRRKVRPPSRSVPSSPATPSAGWRRLLARHDLWVPALALIVATLLWEGLVRWAEIPHYILPAPTQVLASLWADAGSLATAWWFTIKITFGALLLAALGGALLAALFASSRWIEMALFPFAIVLQVTPIVAIAPLIIIYVDSTTAALLLCTWIVAFFPILSNTVIGLRSADPNLRDLFTLYRASRWQRLRWLLLPSALPYFVAGLKIAGGLSLIGAVVAEFTAGAAGRETGLASRIQEASFRTDTPKLYAALLLTSLTGIAIFWLFNALARWCLGRWHASER</sequence>
<dbReference type="Pfam" id="PF00528">
    <property type="entry name" value="BPD_transp_1"/>
    <property type="match status" value="1"/>
</dbReference>
<evidence type="ECO:0000256" key="7">
    <source>
        <dbReference type="RuleBase" id="RU363032"/>
    </source>
</evidence>
<keyword evidence="2 7" id="KW-0813">Transport</keyword>
<dbReference type="PANTHER" id="PTHR30151">
    <property type="entry name" value="ALKANE SULFONATE ABC TRANSPORTER-RELATED, MEMBRANE SUBUNIT"/>
    <property type="match status" value="1"/>
</dbReference>
<reference evidence="10 11" key="1">
    <citation type="submission" date="2015-05" db="EMBL/GenBank/DDBJ databases">
        <authorList>
            <person name="Tang B."/>
            <person name="Yu Y."/>
        </authorList>
    </citation>
    <scope>NUCLEOTIDE SEQUENCE [LARGE SCALE GENOMIC DNA]</scope>
    <source>
        <strain evidence="10 11">DSM 7029</strain>
    </source>
</reference>
<keyword evidence="10" id="KW-0547">Nucleotide-binding</keyword>
<dbReference type="PROSITE" id="PS50928">
    <property type="entry name" value="ABC_TM1"/>
    <property type="match status" value="1"/>
</dbReference>
<keyword evidence="5 7" id="KW-1133">Transmembrane helix</keyword>
<evidence type="ECO:0000256" key="8">
    <source>
        <dbReference type="SAM" id="MobiDB-lite"/>
    </source>
</evidence>
<dbReference type="STRING" id="413882.AAW51_4745"/>
<dbReference type="InterPro" id="IPR000515">
    <property type="entry name" value="MetI-like"/>
</dbReference>
<dbReference type="Proteomes" id="UP000035352">
    <property type="component" value="Chromosome"/>
</dbReference>
<dbReference type="InterPro" id="IPR035906">
    <property type="entry name" value="MetI-like_sf"/>
</dbReference>
<dbReference type="PATRIC" id="fig|413882.6.peg.4953"/>
<keyword evidence="6 7" id="KW-0472">Membrane</keyword>
<feature type="transmembrane region" description="Helical" evidence="7">
    <location>
        <begin position="210"/>
        <end position="238"/>
    </location>
</feature>
<feature type="transmembrane region" description="Helical" evidence="7">
    <location>
        <begin position="52"/>
        <end position="70"/>
    </location>
</feature>
<dbReference type="Gene3D" id="1.10.3720.10">
    <property type="entry name" value="MetI-like"/>
    <property type="match status" value="1"/>
</dbReference>
<dbReference type="CDD" id="cd06261">
    <property type="entry name" value="TM_PBP2"/>
    <property type="match status" value="1"/>
</dbReference>
<evidence type="ECO:0000256" key="5">
    <source>
        <dbReference type="ARBA" id="ARBA00022989"/>
    </source>
</evidence>
<comment type="subcellular location">
    <subcellularLocation>
        <location evidence="1 7">Cell membrane</location>
        <topology evidence="1 7">Multi-pass membrane protein</topology>
    </subcellularLocation>
</comment>
<evidence type="ECO:0000259" key="9">
    <source>
        <dbReference type="PROSITE" id="PS50928"/>
    </source>
</evidence>
<feature type="transmembrane region" description="Helical" evidence="7">
    <location>
        <begin position="267"/>
        <end position="293"/>
    </location>
</feature>
<keyword evidence="11" id="KW-1185">Reference proteome</keyword>
<dbReference type="GO" id="GO:0055085">
    <property type="term" value="P:transmembrane transport"/>
    <property type="evidence" value="ECO:0007669"/>
    <property type="project" value="InterPro"/>
</dbReference>
<dbReference type="AlphaFoldDB" id="A0A0G3BVP0"/>
<dbReference type="EMBL" id="CP011371">
    <property type="protein sequence ID" value="AKJ31436.1"/>
    <property type="molecule type" value="Genomic_DNA"/>
</dbReference>
<evidence type="ECO:0000256" key="1">
    <source>
        <dbReference type="ARBA" id="ARBA00004651"/>
    </source>
</evidence>
<feature type="transmembrane region" description="Helical" evidence="7">
    <location>
        <begin position="109"/>
        <end position="128"/>
    </location>
</feature>
<comment type="similarity">
    <text evidence="7">Belongs to the binding-protein-dependent transport system permease family.</text>
</comment>
<dbReference type="GO" id="GO:0005524">
    <property type="term" value="F:ATP binding"/>
    <property type="evidence" value="ECO:0007669"/>
    <property type="project" value="UniProtKB-KW"/>
</dbReference>
<feature type="transmembrane region" description="Helical" evidence="7">
    <location>
        <begin position="165"/>
        <end position="189"/>
    </location>
</feature>
<evidence type="ECO:0000256" key="3">
    <source>
        <dbReference type="ARBA" id="ARBA00022475"/>
    </source>
</evidence>
<name>A0A0G3BVP0_9BURK</name>
<dbReference type="PANTHER" id="PTHR30151:SF41">
    <property type="entry name" value="ABC TRANSPORTER PERMEASE PROTEIN"/>
    <property type="match status" value="1"/>
</dbReference>
<accession>A0A0G3BVP0</accession>
<keyword evidence="4 7" id="KW-0812">Transmembrane</keyword>
<organism evidence="10 11">
    <name type="scientific">Caldimonas brevitalea</name>
    <dbReference type="NCBI Taxonomy" id="413882"/>
    <lineage>
        <taxon>Bacteria</taxon>
        <taxon>Pseudomonadati</taxon>
        <taxon>Pseudomonadota</taxon>
        <taxon>Betaproteobacteria</taxon>
        <taxon>Burkholderiales</taxon>
        <taxon>Sphaerotilaceae</taxon>
        <taxon>Caldimonas</taxon>
    </lineage>
</organism>
<evidence type="ECO:0000256" key="6">
    <source>
        <dbReference type="ARBA" id="ARBA00023136"/>
    </source>
</evidence>